<protein>
    <submittedName>
        <fullName evidence="2">Uncharacterized protein</fullName>
    </submittedName>
</protein>
<proteinExistence type="predicted"/>
<feature type="chain" id="PRO_5024881650" evidence="1">
    <location>
        <begin position="22"/>
        <end position="220"/>
    </location>
</feature>
<evidence type="ECO:0000313" key="2">
    <source>
        <dbReference type="EMBL" id="KAE8353200.1"/>
    </source>
</evidence>
<name>A0A5N6ZAW1_9EURO</name>
<keyword evidence="1" id="KW-0732">Signal</keyword>
<dbReference type="AlphaFoldDB" id="A0A5N6ZAW1"/>
<gene>
    <name evidence="2" type="ORF">BDV28DRAFT_148323</name>
</gene>
<reference evidence="3" key="1">
    <citation type="submission" date="2019-04" db="EMBL/GenBank/DDBJ databases">
        <title>Friends and foes A comparative genomics studyof 23 Aspergillus species from section Flavi.</title>
        <authorList>
            <consortium name="DOE Joint Genome Institute"/>
            <person name="Kjaerbolling I."/>
            <person name="Vesth T."/>
            <person name="Frisvad J.C."/>
            <person name="Nybo J.L."/>
            <person name="Theobald S."/>
            <person name="Kildgaard S."/>
            <person name="Isbrandt T."/>
            <person name="Kuo A."/>
            <person name="Sato A."/>
            <person name="Lyhne E.K."/>
            <person name="Kogle M.E."/>
            <person name="Wiebenga A."/>
            <person name="Kun R.S."/>
            <person name="Lubbers R.J."/>
            <person name="Makela M.R."/>
            <person name="Barry K."/>
            <person name="Chovatia M."/>
            <person name="Clum A."/>
            <person name="Daum C."/>
            <person name="Haridas S."/>
            <person name="He G."/>
            <person name="LaButti K."/>
            <person name="Lipzen A."/>
            <person name="Mondo S."/>
            <person name="Riley R."/>
            <person name="Salamov A."/>
            <person name="Simmons B.A."/>
            <person name="Magnuson J.K."/>
            <person name="Henrissat B."/>
            <person name="Mortensen U.H."/>
            <person name="Larsen T.O."/>
            <person name="Devries R.P."/>
            <person name="Grigoriev I.V."/>
            <person name="Machida M."/>
            <person name="Baker S.E."/>
            <person name="Andersen M.R."/>
        </authorList>
    </citation>
    <scope>NUCLEOTIDE SEQUENCE [LARGE SCALE GENOMIC DNA]</scope>
    <source>
        <strain evidence="3">CBS 553.77</strain>
    </source>
</reference>
<keyword evidence="3" id="KW-1185">Reference proteome</keyword>
<dbReference type="OrthoDB" id="5086500at2759"/>
<organism evidence="2 3">
    <name type="scientific">Aspergillus coremiiformis</name>
    <dbReference type="NCBI Taxonomy" id="138285"/>
    <lineage>
        <taxon>Eukaryota</taxon>
        <taxon>Fungi</taxon>
        <taxon>Dikarya</taxon>
        <taxon>Ascomycota</taxon>
        <taxon>Pezizomycotina</taxon>
        <taxon>Eurotiomycetes</taxon>
        <taxon>Eurotiomycetidae</taxon>
        <taxon>Eurotiales</taxon>
        <taxon>Aspergillaceae</taxon>
        <taxon>Aspergillus</taxon>
        <taxon>Aspergillus subgen. Circumdati</taxon>
    </lineage>
</organism>
<dbReference type="InterPro" id="IPR038656">
    <property type="entry name" value="Peptidase_G1_sf"/>
</dbReference>
<sequence>MPSLYQLMPALAALVIGSANAAMGPSLSTGPVASNSWIREATSTLTLPNPPSGNRGDFSLWVGMGTSKGDLIQSIAENFNQKDWSVYAYTLLSTGANSQTAIQQPSTSAKAGDKITMHYKYDDSTGNYTQTVLLNGRSVSTLSTSDGHAQGWGSAVECAATDCGSIGAHTWTDTKIILNVADPNYIRTLRKGQGVTGDMTTSDGGKTWTVSTIHIPQYSF</sequence>
<accession>A0A5N6ZAW1</accession>
<dbReference type="Gene3D" id="2.60.120.700">
    <property type="entry name" value="Peptidase G1"/>
    <property type="match status" value="1"/>
</dbReference>
<dbReference type="Proteomes" id="UP000327118">
    <property type="component" value="Unassembled WGS sequence"/>
</dbReference>
<evidence type="ECO:0000256" key="1">
    <source>
        <dbReference type="SAM" id="SignalP"/>
    </source>
</evidence>
<evidence type="ECO:0000313" key="3">
    <source>
        <dbReference type="Proteomes" id="UP000327118"/>
    </source>
</evidence>
<dbReference type="EMBL" id="ML739105">
    <property type="protein sequence ID" value="KAE8353200.1"/>
    <property type="molecule type" value="Genomic_DNA"/>
</dbReference>
<feature type="signal peptide" evidence="1">
    <location>
        <begin position="1"/>
        <end position="21"/>
    </location>
</feature>